<evidence type="ECO:0000259" key="1">
    <source>
        <dbReference type="Pfam" id="PF17293"/>
    </source>
</evidence>
<reference evidence="2 3" key="1">
    <citation type="submission" date="2016-10" db="EMBL/GenBank/DDBJ databases">
        <authorList>
            <person name="de Groot N.N."/>
        </authorList>
    </citation>
    <scope>NUCLEOTIDE SEQUENCE [LARGE SCALE GENOMIC DNA]</scope>
    <source>
        <strain evidence="2 3">DSM 26130</strain>
    </source>
</reference>
<gene>
    <name evidence="2" type="ORF">SAMN05216167_101502</name>
</gene>
<dbReference type="AlphaFoldDB" id="A0A1I1GL93"/>
<accession>A0A1I1GL93</accession>
<protein>
    <recommendedName>
        <fullName evidence="1">Arm DNA-binding domain-containing protein</fullName>
    </recommendedName>
</protein>
<organism evidence="2 3">
    <name type="scientific">Spirosoma endophyticum</name>
    <dbReference type="NCBI Taxonomy" id="662367"/>
    <lineage>
        <taxon>Bacteria</taxon>
        <taxon>Pseudomonadati</taxon>
        <taxon>Bacteroidota</taxon>
        <taxon>Cytophagia</taxon>
        <taxon>Cytophagales</taxon>
        <taxon>Cytophagaceae</taxon>
        <taxon>Spirosoma</taxon>
    </lineage>
</organism>
<dbReference type="Pfam" id="PF17293">
    <property type="entry name" value="Arm-DNA-bind_5"/>
    <property type="match status" value="1"/>
</dbReference>
<dbReference type="InterPro" id="IPR035386">
    <property type="entry name" value="Arm-DNA-bind_5"/>
</dbReference>
<name>A0A1I1GL93_9BACT</name>
<evidence type="ECO:0000313" key="2">
    <source>
        <dbReference type="EMBL" id="SFC12246.1"/>
    </source>
</evidence>
<keyword evidence="3" id="KW-1185">Reference proteome</keyword>
<evidence type="ECO:0000313" key="3">
    <source>
        <dbReference type="Proteomes" id="UP000198598"/>
    </source>
</evidence>
<dbReference type="EMBL" id="FOLQ01000001">
    <property type="protein sequence ID" value="SFC12246.1"/>
    <property type="molecule type" value="Genomic_DNA"/>
</dbReference>
<feature type="domain" description="Arm DNA-binding" evidence="1">
    <location>
        <begin position="7"/>
        <end position="89"/>
    </location>
</feature>
<dbReference type="STRING" id="662367.SAMN05216167_101502"/>
<dbReference type="Proteomes" id="UP000198598">
    <property type="component" value="Unassembled WGS sequence"/>
</dbReference>
<proteinExistence type="predicted"/>
<sequence length="149" mass="17326">MEISFWKHKSKQAGKAQLYCRITMDGERAEIGSTGLTIYTDHWDGERISDHDPEAFFKNEQLDIMRNQLRAIFNDFFRKKEKITPAKIKRAYLGQTVNITLLSAFAMYLKDSAGDEERNLKEASLEVYDNVRKKLTTFLIEEKALDLLV</sequence>